<evidence type="ECO:0000313" key="1">
    <source>
        <dbReference type="EMBL" id="KAF2893249.1"/>
    </source>
</evidence>
<accession>A0A8K0GBC1</accession>
<dbReference type="OrthoDB" id="8180029at2759"/>
<keyword evidence="2" id="KW-1185">Reference proteome</keyword>
<organism evidence="1 2">
    <name type="scientific">Ignelater luminosus</name>
    <name type="common">Cucubano</name>
    <name type="synonym">Pyrophorus luminosus</name>
    <dbReference type="NCBI Taxonomy" id="2038154"/>
    <lineage>
        <taxon>Eukaryota</taxon>
        <taxon>Metazoa</taxon>
        <taxon>Ecdysozoa</taxon>
        <taxon>Arthropoda</taxon>
        <taxon>Hexapoda</taxon>
        <taxon>Insecta</taxon>
        <taxon>Pterygota</taxon>
        <taxon>Neoptera</taxon>
        <taxon>Endopterygota</taxon>
        <taxon>Coleoptera</taxon>
        <taxon>Polyphaga</taxon>
        <taxon>Elateriformia</taxon>
        <taxon>Elateroidea</taxon>
        <taxon>Elateridae</taxon>
        <taxon>Agrypninae</taxon>
        <taxon>Pyrophorini</taxon>
        <taxon>Ignelater</taxon>
    </lineage>
</organism>
<sequence>FFQDDYHLTVERAEMSYYNKIYMKTASLVSFRYNRTIIALNLTLRFNIDVCADIEVRFASNEYRDFPIRFAATMCKAMDADLGGTKQVMGKCGNVSNCIFLKDITYHVCNAVPDESKLPPYIPLGKIYGRSGSELWIYQVVCRKSLSCGNSSRG</sequence>
<dbReference type="EMBL" id="VTPC01008119">
    <property type="protein sequence ID" value="KAF2893249.1"/>
    <property type="molecule type" value="Genomic_DNA"/>
</dbReference>
<dbReference type="Proteomes" id="UP000801492">
    <property type="component" value="Unassembled WGS sequence"/>
</dbReference>
<reference evidence="1" key="1">
    <citation type="submission" date="2019-08" db="EMBL/GenBank/DDBJ databases">
        <title>The genome of the North American firefly Photinus pyralis.</title>
        <authorList>
            <consortium name="Photinus pyralis genome working group"/>
            <person name="Fallon T.R."/>
            <person name="Sander Lower S.E."/>
            <person name="Weng J.-K."/>
        </authorList>
    </citation>
    <scope>NUCLEOTIDE SEQUENCE</scope>
    <source>
        <strain evidence="1">TRF0915ILg1</strain>
        <tissue evidence="1">Whole body</tissue>
    </source>
</reference>
<gene>
    <name evidence="1" type="ORF">ILUMI_12924</name>
</gene>
<comment type="caution">
    <text evidence="1">The sequence shown here is derived from an EMBL/GenBank/DDBJ whole genome shotgun (WGS) entry which is preliminary data.</text>
</comment>
<feature type="non-terminal residue" evidence="1">
    <location>
        <position position="1"/>
    </location>
</feature>
<evidence type="ECO:0000313" key="2">
    <source>
        <dbReference type="Proteomes" id="UP000801492"/>
    </source>
</evidence>
<proteinExistence type="predicted"/>
<protein>
    <submittedName>
        <fullName evidence="1">Uncharacterized protein</fullName>
    </submittedName>
</protein>
<dbReference type="AlphaFoldDB" id="A0A8K0GBC1"/>
<name>A0A8K0GBC1_IGNLU</name>